<evidence type="ECO:0000313" key="2">
    <source>
        <dbReference type="Proteomes" id="UP000199438"/>
    </source>
</evidence>
<proteinExistence type="predicted"/>
<protein>
    <recommendedName>
        <fullName evidence="3">Outer membrane protein beta-barrel domain-containing protein</fullName>
    </recommendedName>
</protein>
<gene>
    <name evidence="1" type="ORF">SAMN04487907_1231</name>
</gene>
<dbReference type="EMBL" id="FOKV01000023">
    <property type="protein sequence ID" value="SFC95116.1"/>
    <property type="molecule type" value="Genomic_DNA"/>
</dbReference>
<evidence type="ECO:0000313" key="1">
    <source>
        <dbReference type="EMBL" id="SFC95116.1"/>
    </source>
</evidence>
<sequence length="201" mass="22860">MSLKIIKKKLSKINRLKYFIIVVVFFSNNLIAQTRTEKNNEIFFLETFIGGYTGDAGGFLWGGDLNYQLNKNLFSVRYSKKNDIDISANNLVGIPTSNTNAYSDEIALLYGRRKIENGHSWSASVGASYNHYSLNNLNDTEKEKISALGAAFEANIKWFKNRKKNPFGFSYGLKFSGNISKEYYLGLSFILGLGWHKNYNK</sequence>
<dbReference type="Proteomes" id="UP000199438">
    <property type="component" value="Unassembled WGS sequence"/>
</dbReference>
<accession>A0A1I1NCN4</accession>
<reference evidence="2" key="1">
    <citation type="submission" date="2016-10" db="EMBL/GenBank/DDBJ databases">
        <authorList>
            <person name="Varghese N."/>
            <person name="Submissions S."/>
        </authorList>
    </citation>
    <scope>NUCLEOTIDE SEQUENCE [LARGE SCALE GENOMIC DNA]</scope>
    <source>
        <strain evidence="2">DSM 24499</strain>
    </source>
</reference>
<name>A0A1I1NCN4_9FLAO</name>
<dbReference type="RefSeq" id="WP_092545171.1">
    <property type="nucleotide sequence ID" value="NZ_FOKV01000023.1"/>
</dbReference>
<dbReference type="OrthoDB" id="796858at2"/>
<organism evidence="1 2">
    <name type="scientific">Zunongwangia mangrovi</name>
    <dbReference type="NCBI Taxonomy" id="1334022"/>
    <lineage>
        <taxon>Bacteria</taxon>
        <taxon>Pseudomonadati</taxon>
        <taxon>Bacteroidota</taxon>
        <taxon>Flavobacteriia</taxon>
        <taxon>Flavobacteriales</taxon>
        <taxon>Flavobacteriaceae</taxon>
        <taxon>Zunongwangia</taxon>
    </lineage>
</organism>
<keyword evidence="2" id="KW-1185">Reference proteome</keyword>
<evidence type="ECO:0008006" key="3">
    <source>
        <dbReference type="Google" id="ProtNLM"/>
    </source>
</evidence>
<dbReference type="AlphaFoldDB" id="A0A1I1NCN4"/>